<feature type="region of interest" description="Disordered" evidence="1">
    <location>
        <begin position="292"/>
        <end position="350"/>
    </location>
</feature>
<reference evidence="2 3" key="2">
    <citation type="submission" date="2017-10" db="EMBL/GenBank/DDBJ databases">
        <title>Extensive intraspecific genome diversity in a model arbuscular mycorrhizal fungus.</title>
        <authorList>
            <person name="Chen E.C.H."/>
            <person name="Morin E."/>
            <person name="Baudet D."/>
            <person name="Noel J."/>
            <person name="Ndikumana S."/>
            <person name="Charron P."/>
            <person name="St-Onge C."/>
            <person name="Giorgi J."/>
            <person name="Grigoriev I.V."/>
            <person name="Roux C."/>
            <person name="Martin F.M."/>
            <person name="Corradi N."/>
        </authorList>
    </citation>
    <scope>NUCLEOTIDE SEQUENCE [LARGE SCALE GENOMIC DNA]</scope>
    <source>
        <strain evidence="2 3">C2</strain>
    </source>
</reference>
<proteinExistence type="predicted"/>
<evidence type="ECO:0000313" key="2">
    <source>
        <dbReference type="EMBL" id="PKK55994.1"/>
    </source>
</evidence>
<accession>A0A2N1M2V9</accession>
<sequence>ARIEELEKNSADTSAENAELKARVAKLEQESRQPQNDFSPKEHVDITESITVHSPACETNDAVPEVQLSIDNPVPASSKPSEDRKTVAFLVEANKKNVSDSIRQRNREKKLCTAPFDQRESSEVALEVVTPITSDQTGSHDADSLSPSSSLENNHISLSSSQANSSLPVIRKIPYNQKVEQGIIQEVISFIQKRVLISSINILESREIETVPGEGRDLAQLYSDAKVAEVNAPPADLDDYINMLTGSLDNETANWGTPYENSAIIGKEEANEVKGVPRVQSDDDVYFDKEIDSTPQSVKETNEEVASQSVKTDDDSDCNRDSDSEEEMPDDSDDDGYDGYGGYNVYGERDRGCYYRDGRYERKVSPMMSPIISPVTA</sequence>
<comment type="caution">
    <text evidence="2">The sequence shown here is derived from an EMBL/GenBank/DDBJ whole genome shotgun (WGS) entry which is preliminary data.</text>
</comment>
<dbReference type="VEuPathDB" id="FungiDB:RhiirFUN_005555"/>
<feature type="compositionally biased region" description="Low complexity" evidence="1">
    <location>
        <begin position="144"/>
        <end position="159"/>
    </location>
</feature>
<dbReference type="VEuPathDB" id="FungiDB:RhiirFUN_008518"/>
<feature type="non-terminal residue" evidence="2">
    <location>
        <position position="1"/>
    </location>
</feature>
<dbReference type="Proteomes" id="UP000233469">
    <property type="component" value="Unassembled WGS sequence"/>
</dbReference>
<dbReference type="VEuPathDB" id="FungiDB:FUN_008648"/>
<feature type="region of interest" description="Disordered" evidence="1">
    <location>
        <begin position="1"/>
        <end position="20"/>
    </location>
</feature>
<gene>
    <name evidence="2" type="ORF">RhiirC2_722143</name>
</gene>
<organism evidence="2 3">
    <name type="scientific">Rhizophagus irregularis</name>
    <dbReference type="NCBI Taxonomy" id="588596"/>
    <lineage>
        <taxon>Eukaryota</taxon>
        <taxon>Fungi</taxon>
        <taxon>Fungi incertae sedis</taxon>
        <taxon>Mucoromycota</taxon>
        <taxon>Glomeromycotina</taxon>
        <taxon>Glomeromycetes</taxon>
        <taxon>Glomerales</taxon>
        <taxon>Glomeraceae</taxon>
        <taxon>Rhizophagus</taxon>
    </lineage>
</organism>
<dbReference type="EMBL" id="LLXL01006397">
    <property type="protein sequence ID" value="PKK55994.1"/>
    <property type="molecule type" value="Genomic_DNA"/>
</dbReference>
<feature type="compositionally biased region" description="Acidic residues" evidence="1">
    <location>
        <begin position="323"/>
        <end position="337"/>
    </location>
</feature>
<feature type="compositionally biased region" description="Polar residues" evidence="1">
    <location>
        <begin position="293"/>
        <end position="310"/>
    </location>
</feature>
<protein>
    <submittedName>
        <fullName evidence="2">Uncharacterized protein</fullName>
    </submittedName>
</protein>
<feature type="compositionally biased region" description="Basic and acidic residues" evidence="1">
    <location>
        <begin position="311"/>
        <end position="322"/>
    </location>
</feature>
<name>A0A2N1M2V9_9GLOM</name>
<dbReference type="VEuPathDB" id="FungiDB:RhiirA1_537125"/>
<dbReference type="VEuPathDB" id="FungiDB:FUN_005639"/>
<evidence type="ECO:0000256" key="1">
    <source>
        <dbReference type="SAM" id="MobiDB-lite"/>
    </source>
</evidence>
<dbReference type="VEuPathDB" id="FungiDB:RhiirA1_400509"/>
<dbReference type="AlphaFoldDB" id="A0A2N1M2V9"/>
<reference evidence="2 3" key="1">
    <citation type="submission" date="2016-04" db="EMBL/GenBank/DDBJ databases">
        <title>Genome analyses suggest a sexual origin of heterokaryosis in a supposedly ancient asexual fungus.</title>
        <authorList>
            <person name="Ropars J."/>
            <person name="Sedzielewska K."/>
            <person name="Noel J."/>
            <person name="Charron P."/>
            <person name="Farinelli L."/>
            <person name="Marton T."/>
            <person name="Kruger M."/>
            <person name="Pelin A."/>
            <person name="Brachmann A."/>
            <person name="Corradi N."/>
        </authorList>
    </citation>
    <scope>NUCLEOTIDE SEQUENCE [LARGE SCALE GENOMIC DNA]</scope>
    <source>
        <strain evidence="2 3">C2</strain>
    </source>
</reference>
<evidence type="ECO:0000313" key="3">
    <source>
        <dbReference type="Proteomes" id="UP000233469"/>
    </source>
</evidence>
<feature type="compositionally biased region" description="Basic and acidic residues" evidence="1">
    <location>
        <begin position="1"/>
        <end position="10"/>
    </location>
</feature>
<feature type="region of interest" description="Disordered" evidence="1">
    <location>
        <begin position="132"/>
        <end position="159"/>
    </location>
</feature>
<feature type="region of interest" description="Disordered" evidence="1">
    <location>
        <begin position="57"/>
        <end position="83"/>
    </location>
</feature>